<keyword evidence="4 6" id="KW-1133">Transmembrane helix</keyword>
<evidence type="ECO:0000256" key="5">
    <source>
        <dbReference type="ARBA" id="ARBA00023136"/>
    </source>
</evidence>
<dbReference type="Pfam" id="PF03176">
    <property type="entry name" value="MMPL"/>
    <property type="match status" value="1"/>
</dbReference>
<sequence length="787" mass="83486">MLRRVTFRTAAPWRLALTLLASALFAAVVCMLVPVRTDMAGFLPQGQDAGARFLLREMQQGMAGTVITLGIDGADEADLARLSFGLRDALAHDARFVAVLDGAFAPAESEALRNLLFDHRYALATDDATRDFSPAALKQDLSRTIDTLGSNAATGMGDLLLRDPTGAFIQTVMALQPDVHVALHHGVWFASDHRAAEPRALLLIRTRAGGLDIPGQASAQSAIRAAFARLNPGSAHLVLSGPGVFAVASATAMRADIDMMAVFSLLIVATILIWRFRSLWVLAAIGVPFLLSLGVAMIVVRLVFGSVHGIAFGFGMTMLGVSLDYPVLLIGHRDRGEGPEATLHRIRRSLRLGVATAVLGLTGMIFCGLPGLGQLGLFAATGLVTAAAVTLLVMPGLIVSADLAPCISGPSRVLRKVEGWRRWRMLCLLSAALALGALALHPLQIDATLSALSPIPASQRALDATMRRELGAPDPSLMLAVSGADAQAVLQREEALAPLIARLRAQGAIAGIQDAARLLPSRALQERRLEKLPDVVTLRKAVTNARAGLPLREAALDGFMADVAAARAMPPLMPADLVNTPLGTALGPLLFERSGRWWGVILPEGVRDPLALSRAFAGQDGVLLLDIHSEMDGLAARYMGRTLRLMVLGAVLAVVVLALGLRDWLRVARVIAAVGGAVVTLLGLFALAGVRVTLVHCVALQFVVGVGLDYALFFARPQLDDAERARTMRTLLTCNAMTVLTFGLLGLCHTVILRHIGTTVAPGVILAMIFGFLLAGQRRETERTYAS</sequence>
<dbReference type="GO" id="GO:0005886">
    <property type="term" value="C:plasma membrane"/>
    <property type="evidence" value="ECO:0007669"/>
    <property type="project" value="UniProtKB-SubCell"/>
</dbReference>
<feature type="transmembrane region" description="Helical" evidence="6">
    <location>
        <begin position="310"/>
        <end position="331"/>
    </location>
</feature>
<feature type="transmembrane region" description="Helical" evidence="6">
    <location>
        <begin position="668"/>
        <end position="687"/>
    </location>
</feature>
<evidence type="ECO:0000313" key="8">
    <source>
        <dbReference type="EMBL" id="GAJ30207.1"/>
    </source>
</evidence>
<dbReference type="PANTHER" id="PTHR33406:SF13">
    <property type="entry name" value="MEMBRANE PROTEIN YDFJ"/>
    <property type="match status" value="1"/>
</dbReference>
<evidence type="ECO:0000259" key="7">
    <source>
        <dbReference type="Pfam" id="PF03176"/>
    </source>
</evidence>
<dbReference type="Proteomes" id="UP000019760">
    <property type="component" value="Unassembled WGS sequence"/>
</dbReference>
<feature type="transmembrane region" description="Helical" evidence="6">
    <location>
        <begin position="281"/>
        <end position="304"/>
    </location>
</feature>
<keyword evidence="2" id="KW-1003">Cell membrane</keyword>
<organism evidence="8 9">
    <name type="scientific">Acidomonas methanolica NBRC 104435</name>
    <dbReference type="NCBI Taxonomy" id="1231351"/>
    <lineage>
        <taxon>Bacteria</taxon>
        <taxon>Pseudomonadati</taxon>
        <taxon>Pseudomonadota</taxon>
        <taxon>Alphaproteobacteria</taxon>
        <taxon>Acetobacterales</taxon>
        <taxon>Acetobacteraceae</taxon>
        <taxon>Acidomonas</taxon>
    </lineage>
</organism>
<dbReference type="InterPro" id="IPR050545">
    <property type="entry name" value="Mycobact_MmpL"/>
</dbReference>
<feature type="transmembrane region" description="Helical" evidence="6">
    <location>
        <begin position="693"/>
        <end position="715"/>
    </location>
</feature>
<reference evidence="8 9" key="2">
    <citation type="journal article" date="2014" name="FEMS Microbiol. Lett.">
        <title>Draft genomic DNA sequence of the facultatively methylotrophic bacterium Acidomonas methanolica type strain MB58.</title>
        <authorList>
            <person name="Higashiura N."/>
            <person name="Hadano H."/>
            <person name="Hirakawa H."/>
            <person name="Matsutani M."/>
            <person name="Takabe S."/>
            <person name="Matsushita K."/>
            <person name="Azuma Y."/>
        </authorList>
    </citation>
    <scope>NUCLEOTIDE SEQUENCE [LARGE SCALE GENOMIC DNA]</scope>
    <source>
        <strain evidence="8 9">MB58</strain>
    </source>
</reference>
<keyword evidence="3 6" id="KW-0812">Transmembrane</keyword>
<comment type="caution">
    <text evidence="8">The sequence shown here is derived from an EMBL/GenBank/DDBJ whole genome shotgun (WGS) entry which is preliminary data.</text>
</comment>
<keyword evidence="9" id="KW-1185">Reference proteome</keyword>
<feature type="domain" description="Membrane transport protein MMPL" evidence="7">
    <location>
        <begin position="209"/>
        <end position="423"/>
    </location>
</feature>
<feature type="transmembrane region" description="Helical" evidence="6">
    <location>
        <begin position="643"/>
        <end position="661"/>
    </location>
</feature>
<proteinExistence type="predicted"/>
<evidence type="ECO:0000256" key="2">
    <source>
        <dbReference type="ARBA" id="ARBA00022475"/>
    </source>
</evidence>
<keyword evidence="5 6" id="KW-0472">Membrane</keyword>
<feature type="transmembrane region" description="Helical" evidence="6">
    <location>
        <begin position="425"/>
        <end position="443"/>
    </location>
</feature>
<feature type="transmembrane region" description="Helical" evidence="6">
    <location>
        <begin position="257"/>
        <end position="274"/>
    </location>
</feature>
<dbReference type="InterPro" id="IPR004869">
    <property type="entry name" value="MMPL_dom"/>
</dbReference>
<dbReference type="PANTHER" id="PTHR33406">
    <property type="entry name" value="MEMBRANE PROTEIN MJ1562-RELATED"/>
    <property type="match status" value="1"/>
</dbReference>
<evidence type="ECO:0000256" key="3">
    <source>
        <dbReference type="ARBA" id="ARBA00022692"/>
    </source>
</evidence>
<dbReference type="SUPFAM" id="SSF82866">
    <property type="entry name" value="Multidrug efflux transporter AcrB transmembrane domain"/>
    <property type="match status" value="2"/>
</dbReference>
<feature type="transmembrane region" description="Helical" evidence="6">
    <location>
        <begin position="378"/>
        <end position="404"/>
    </location>
</feature>
<feature type="transmembrane region" description="Helical" evidence="6">
    <location>
        <begin position="752"/>
        <end position="775"/>
    </location>
</feature>
<reference evidence="9" key="1">
    <citation type="journal article" date="2014" name="FEMS Microbiol. Lett.">
        <title>Draft Genomic DNA Sequence of the Facultatively Methylotrophic Bacterium Acidomonas methanolica type strain MB58.</title>
        <authorList>
            <person name="Higashiura N."/>
            <person name="Hadano H."/>
            <person name="Hirakawa H."/>
            <person name="Matsutani M."/>
            <person name="Takabe S."/>
            <person name="Matsushita K."/>
            <person name="Azuma Y."/>
        </authorList>
    </citation>
    <scope>NUCLEOTIDE SEQUENCE [LARGE SCALE GENOMIC DNA]</scope>
    <source>
        <strain evidence="9">MB58</strain>
    </source>
</reference>
<evidence type="ECO:0000256" key="1">
    <source>
        <dbReference type="ARBA" id="ARBA00004651"/>
    </source>
</evidence>
<dbReference type="AlphaFoldDB" id="A0A023D7S3"/>
<feature type="transmembrane region" description="Helical" evidence="6">
    <location>
        <begin position="727"/>
        <end position="746"/>
    </location>
</feature>
<dbReference type="Gene3D" id="1.20.1640.10">
    <property type="entry name" value="Multidrug efflux transporter AcrB transmembrane domain"/>
    <property type="match status" value="2"/>
</dbReference>
<accession>A0A023D7S3</accession>
<dbReference type="EMBL" id="BAND01000110">
    <property type="protein sequence ID" value="GAJ30207.1"/>
    <property type="molecule type" value="Genomic_DNA"/>
</dbReference>
<evidence type="ECO:0000256" key="6">
    <source>
        <dbReference type="SAM" id="Phobius"/>
    </source>
</evidence>
<evidence type="ECO:0000256" key="4">
    <source>
        <dbReference type="ARBA" id="ARBA00022989"/>
    </source>
</evidence>
<gene>
    <name evidence="8" type="ORF">Amme_111_032</name>
</gene>
<evidence type="ECO:0000313" key="9">
    <source>
        <dbReference type="Proteomes" id="UP000019760"/>
    </source>
</evidence>
<protein>
    <recommendedName>
        <fullName evidence="7">Membrane transport protein MMPL domain-containing protein</fullName>
    </recommendedName>
</protein>
<name>A0A023D7S3_ACIMT</name>
<comment type="subcellular location">
    <subcellularLocation>
        <location evidence="1">Cell membrane</location>
        <topology evidence="1">Multi-pass membrane protein</topology>
    </subcellularLocation>
</comment>
<feature type="transmembrane region" description="Helical" evidence="6">
    <location>
        <begin position="352"/>
        <end position="372"/>
    </location>
</feature>